<dbReference type="InterPro" id="IPR036322">
    <property type="entry name" value="WD40_repeat_dom_sf"/>
</dbReference>
<sequence length="881" mass="92444">MVLELDHVIGCNGQYSQTALFHPVQPHIVIYGLGAAVVVEDSRVRDARCEGGEVPESVAQEFLRHHDAPVCSLAVSDDGAYIASGQLGSPVKKGASALVCVWNFATKELVASFSGLGGQVLSLDISPDGRFVAASGANQVTYIWDTKTAEIILGKRTEQPCTLLLWAPILEALETRADREKTAVNTGCRLRTSAGFQSNSQELFGGRGYPSYCLAAFIGSELFLLNLDFEIANMAFQVRTSRGLVPGKGLHRKHLCGSFRAYPYLLSGTEQSELCVFRVTLEPAELTGHPSQVTAVFRAAIPVTTNGLTSMCLAGIVPPCESGDSPELQAYVGGGDGSLRLVVGRDASWEVVGVGRTGGVCGVEGAFGGGGREEGVCALQGCVGSLCLSAQTEGKPQEILACTSAGRMFRILPLKQDVGGGPCPASAMAVNVFAYAHTGKVTGLCAGRTGAAGKSSSDFACFASCSVTGEAIVWNLETLEVQLFTAAPTAKAQLSKKTGSTLKAFADCDGRGVVLPSVGTLGASCLALADDDRLMVVGFDDGVVRGYRVPFPPSAETLGGSLSEKTSHSRQLKESFNPHLPKLTARTRAAQAPPPTAPAPALPLWSIHDAHRGGPVSAVALPPATAPLDPGSQDLTNTAYLVSGGADGVVRVWNLRTLGLVSAWEGVHRKAVTGLWIDRQTERHRVHSCSADRVVAGFDVASGSKVAQHALVQSGGPLNDISQRLDHEQEIVTCGDDGRLLFWDHDFPEPVAELRPDASTDDPTAGSFGTNTLSLKASQQTQTTLSPPAMHKSHALANREAGTPVRLSAVAVSNCGRYIACGGSDARLYLFDLHGSCQIFGGLAHTGATGLTRVCWTADDRQLIAGYADGALAVWNFFGSM</sequence>
<reference evidence="4" key="1">
    <citation type="submission" date="2014-11" db="EMBL/GenBank/DDBJ databases">
        <authorList>
            <person name="Otto D Thomas"/>
            <person name="Naeem Raeece"/>
        </authorList>
    </citation>
    <scope>NUCLEOTIDE SEQUENCE</scope>
</reference>
<name>A0A0G4HQX8_9ALVE</name>
<gene>
    <name evidence="4" type="ORF">Cvel_8050</name>
</gene>
<dbReference type="InterPro" id="IPR019775">
    <property type="entry name" value="WD40_repeat_CS"/>
</dbReference>
<dbReference type="PROSITE" id="PS50082">
    <property type="entry name" value="WD_REPEATS_2"/>
    <property type="match status" value="2"/>
</dbReference>
<evidence type="ECO:0000256" key="2">
    <source>
        <dbReference type="ARBA" id="ARBA00022737"/>
    </source>
</evidence>
<dbReference type="Pfam" id="PF00400">
    <property type="entry name" value="WD40"/>
    <property type="match status" value="4"/>
</dbReference>
<dbReference type="EMBL" id="CDMZ01003554">
    <property type="protein sequence ID" value="CEM46795.1"/>
    <property type="molecule type" value="Genomic_DNA"/>
</dbReference>
<evidence type="ECO:0000313" key="4">
    <source>
        <dbReference type="EMBL" id="CEM46795.1"/>
    </source>
</evidence>
<dbReference type="SUPFAM" id="SSF50978">
    <property type="entry name" value="WD40 repeat-like"/>
    <property type="match status" value="2"/>
</dbReference>
<keyword evidence="1 3" id="KW-0853">WD repeat</keyword>
<dbReference type="SMART" id="SM00320">
    <property type="entry name" value="WD40"/>
    <property type="match status" value="9"/>
</dbReference>
<dbReference type="GO" id="GO:0005929">
    <property type="term" value="C:cilium"/>
    <property type="evidence" value="ECO:0007669"/>
    <property type="project" value="UniProtKB-ARBA"/>
</dbReference>
<dbReference type="AlphaFoldDB" id="A0A0G4HQX8"/>
<protein>
    <recommendedName>
        <fullName evidence="5">Anaphase-promoting complex subunit 4 WD40 domain-containing protein</fullName>
    </recommendedName>
</protein>
<evidence type="ECO:0008006" key="5">
    <source>
        <dbReference type="Google" id="ProtNLM"/>
    </source>
</evidence>
<feature type="repeat" description="WD" evidence="3">
    <location>
        <begin position="113"/>
        <end position="154"/>
    </location>
</feature>
<feature type="repeat" description="WD" evidence="3">
    <location>
        <begin position="640"/>
        <end position="663"/>
    </location>
</feature>
<dbReference type="InterPro" id="IPR050630">
    <property type="entry name" value="WD_repeat_EMAP"/>
</dbReference>
<accession>A0A0G4HQX8</accession>
<dbReference type="InterPro" id="IPR015943">
    <property type="entry name" value="WD40/YVTN_repeat-like_dom_sf"/>
</dbReference>
<proteinExistence type="predicted"/>
<dbReference type="InterPro" id="IPR001680">
    <property type="entry name" value="WD40_rpt"/>
</dbReference>
<dbReference type="Gene3D" id="2.130.10.10">
    <property type="entry name" value="YVTN repeat-like/Quinoprotein amine dehydrogenase"/>
    <property type="match status" value="3"/>
</dbReference>
<keyword evidence="2" id="KW-0677">Repeat</keyword>
<evidence type="ECO:0000256" key="3">
    <source>
        <dbReference type="PROSITE-ProRule" id="PRU00221"/>
    </source>
</evidence>
<evidence type="ECO:0000256" key="1">
    <source>
        <dbReference type="ARBA" id="ARBA00022574"/>
    </source>
</evidence>
<dbReference type="PANTHER" id="PTHR13720:SF53">
    <property type="entry name" value="ANAPHASE-PROMOTING COMPLEX SUBUNIT 4 WD40 DOMAIN-CONTAINING PROTEIN"/>
    <property type="match status" value="1"/>
</dbReference>
<dbReference type="PROSITE" id="PS00678">
    <property type="entry name" value="WD_REPEATS_1"/>
    <property type="match status" value="3"/>
</dbReference>
<dbReference type="VEuPathDB" id="CryptoDB:Cvel_8050"/>
<organism evidence="4">
    <name type="scientific">Chromera velia CCMP2878</name>
    <dbReference type="NCBI Taxonomy" id="1169474"/>
    <lineage>
        <taxon>Eukaryota</taxon>
        <taxon>Sar</taxon>
        <taxon>Alveolata</taxon>
        <taxon>Colpodellida</taxon>
        <taxon>Chromeraceae</taxon>
        <taxon>Chromera</taxon>
    </lineage>
</organism>
<dbReference type="PANTHER" id="PTHR13720">
    <property type="entry name" value="WD-40 REPEAT PROTEIN"/>
    <property type="match status" value="1"/>
</dbReference>